<dbReference type="EMBL" id="NKCI01000026">
    <property type="protein sequence ID" value="RSL66071.1"/>
    <property type="molecule type" value="Genomic_DNA"/>
</dbReference>
<name>A0A428QLE5_9HYPO</name>
<comment type="caution">
    <text evidence="2">The sequence shown here is derived from an EMBL/GenBank/DDBJ whole genome shotgun (WGS) entry which is preliminary data.</text>
</comment>
<evidence type="ECO:0000313" key="2">
    <source>
        <dbReference type="EMBL" id="RSL66071.1"/>
    </source>
</evidence>
<gene>
    <name evidence="2" type="ORF">CEP54_003881</name>
</gene>
<evidence type="ECO:0000256" key="1">
    <source>
        <dbReference type="SAM" id="MobiDB-lite"/>
    </source>
</evidence>
<proteinExistence type="predicted"/>
<evidence type="ECO:0000313" key="3">
    <source>
        <dbReference type="Proteomes" id="UP000288168"/>
    </source>
</evidence>
<feature type="compositionally biased region" description="Low complexity" evidence="1">
    <location>
        <begin position="393"/>
        <end position="410"/>
    </location>
</feature>
<reference evidence="2 3" key="1">
    <citation type="submission" date="2017-06" db="EMBL/GenBank/DDBJ databases">
        <title>Comparative genomic analysis of Ambrosia Fusariam Clade fungi.</title>
        <authorList>
            <person name="Stajich J.E."/>
            <person name="Carrillo J."/>
            <person name="Kijimoto T."/>
            <person name="Eskalen A."/>
            <person name="O'Donnell K."/>
            <person name="Kasson M."/>
        </authorList>
    </citation>
    <scope>NUCLEOTIDE SEQUENCE [LARGE SCALE GENOMIC DNA]</scope>
    <source>
        <strain evidence="2 3">NRRL62584</strain>
    </source>
</reference>
<dbReference type="AlphaFoldDB" id="A0A428QLE5"/>
<dbReference type="OrthoDB" id="5290015at2759"/>
<keyword evidence="3" id="KW-1185">Reference proteome</keyword>
<feature type="compositionally biased region" description="Polar residues" evidence="1">
    <location>
        <begin position="324"/>
        <end position="343"/>
    </location>
</feature>
<accession>A0A428QLE5</accession>
<organism evidence="2 3">
    <name type="scientific">Fusarium duplospermum</name>
    <dbReference type="NCBI Taxonomy" id="1325734"/>
    <lineage>
        <taxon>Eukaryota</taxon>
        <taxon>Fungi</taxon>
        <taxon>Dikarya</taxon>
        <taxon>Ascomycota</taxon>
        <taxon>Pezizomycotina</taxon>
        <taxon>Sordariomycetes</taxon>
        <taxon>Hypocreomycetidae</taxon>
        <taxon>Hypocreales</taxon>
        <taxon>Nectriaceae</taxon>
        <taxon>Fusarium</taxon>
        <taxon>Fusarium solani species complex</taxon>
    </lineage>
</organism>
<sequence length="448" mass="49371">MSQSRVLDLQIYPGRWFDGAEPLPSTSTRYKIIEASIHLGLSILETPEGRRSLARVATAIIEEGRSERPPRRDIYRGSLKDMPAWINRFLASMRFNFPAIFIHDEVGGEAEAQRLDWGDDMRDYDAGLGGRISLSSALIGNMVYAHQQLPQMAGDSYIRFKFQMGISIAHEIVHLLTGFITGDSNLLTPPEVSLRRYGDSEAGEAGRYWEHVLFGGVVEFWSFNDDPMNVRQTGTAYFFENGDRDATGYAVSLGYMNEFANQVFTFPIRRSSEAVFTTRAALTRANCSETTTLRTRRRQNRAPPANSPAPDHWSANTRFRMPPSGSQGHSRVPGQNTSSQAGSSGRGYAPQPGRPSQAYNPPAGGPGRGYASQSSRPSQAYPPAAGGSGRGYGSSSQAREPSRSSNPQSSRSDRPYPNPFMPQSAAPSQPSYGQPTSGSRPPEFYYRR</sequence>
<feature type="compositionally biased region" description="Polar residues" evidence="1">
    <location>
        <begin position="425"/>
        <end position="439"/>
    </location>
</feature>
<protein>
    <submittedName>
        <fullName evidence="2">Uncharacterized protein</fullName>
    </submittedName>
</protein>
<dbReference type="Proteomes" id="UP000288168">
    <property type="component" value="Unassembled WGS sequence"/>
</dbReference>
<feature type="region of interest" description="Disordered" evidence="1">
    <location>
        <begin position="287"/>
        <end position="448"/>
    </location>
</feature>